<reference evidence="1" key="1">
    <citation type="journal article" date="2020" name="Stud. Mycol.">
        <title>101 Dothideomycetes genomes: a test case for predicting lifestyles and emergence of pathogens.</title>
        <authorList>
            <person name="Haridas S."/>
            <person name="Albert R."/>
            <person name="Binder M."/>
            <person name="Bloem J."/>
            <person name="Labutti K."/>
            <person name="Salamov A."/>
            <person name="Andreopoulos B."/>
            <person name="Baker S."/>
            <person name="Barry K."/>
            <person name="Bills G."/>
            <person name="Bluhm B."/>
            <person name="Cannon C."/>
            <person name="Castanera R."/>
            <person name="Culley D."/>
            <person name="Daum C."/>
            <person name="Ezra D."/>
            <person name="Gonzalez J."/>
            <person name="Henrissat B."/>
            <person name="Kuo A."/>
            <person name="Liang C."/>
            <person name="Lipzen A."/>
            <person name="Lutzoni F."/>
            <person name="Magnuson J."/>
            <person name="Mondo S."/>
            <person name="Nolan M."/>
            <person name="Ohm R."/>
            <person name="Pangilinan J."/>
            <person name="Park H.-J."/>
            <person name="Ramirez L."/>
            <person name="Alfaro M."/>
            <person name="Sun H."/>
            <person name="Tritt A."/>
            <person name="Yoshinaga Y."/>
            <person name="Zwiers L.-H."/>
            <person name="Turgeon B."/>
            <person name="Goodwin S."/>
            <person name="Spatafora J."/>
            <person name="Crous P."/>
            <person name="Grigoriev I."/>
        </authorList>
    </citation>
    <scope>NUCLEOTIDE SEQUENCE</scope>
    <source>
        <strain evidence="1">CBS 260.36</strain>
    </source>
</reference>
<dbReference type="GO" id="GO:0005634">
    <property type="term" value="C:nucleus"/>
    <property type="evidence" value="ECO:0007669"/>
    <property type="project" value="TreeGrafter"/>
</dbReference>
<dbReference type="Gene3D" id="3.40.50.620">
    <property type="entry name" value="HUPs"/>
    <property type="match status" value="1"/>
</dbReference>
<dbReference type="AlphaFoldDB" id="A0A9P4MLB9"/>
<keyword evidence="2" id="KW-1185">Reference proteome</keyword>
<dbReference type="GO" id="GO:0005737">
    <property type="term" value="C:cytoplasm"/>
    <property type="evidence" value="ECO:0007669"/>
    <property type="project" value="TreeGrafter"/>
</dbReference>
<keyword evidence="1" id="KW-0808">Transferase</keyword>
<protein>
    <submittedName>
        <fullName evidence="1">Nucleotidylyl transferase</fullName>
    </submittedName>
</protein>
<proteinExistence type="predicted"/>
<dbReference type="Proteomes" id="UP000799439">
    <property type="component" value="Unassembled WGS sequence"/>
</dbReference>
<dbReference type="PANTHER" id="PTHR31285:SF0">
    <property type="entry name" value="NICOTINAMIDE MONONUCLEOTIDE ADENYLYLTRANSFERASE"/>
    <property type="match status" value="1"/>
</dbReference>
<sequence>MSATQIYRTLLPTLTTALHSFQSSSSKFRIVHTLRSSSATPKSLLILDSSFNPPNLAHLLLTTSALSSFPTPAPRLLLLFSTHNADKAPSAASFPQRLALMAVFATDLIQRLSHPPQVDIGLTTLPYYTDKSAAIVADGYCPGAKHTHLMGFDTLTRFLAPKYYPKFDPPLSALEPYFEAGHGLRVTIRPSEEWGTVEEQRGFVEGLGKGEMERDGGRREWMERIEMVEQVEEEDVSSTRARRAAKSGRWEEVARVCTERVAEVLREEGIYADDDRGAKMA</sequence>
<comment type="caution">
    <text evidence="1">The sequence shown here is derived from an EMBL/GenBank/DDBJ whole genome shotgun (WGS) entry which is preliminary data.</text>
</comment>
<evidence type="ECO:0000313" key="2">
    <source>
        <dbReference type="Proteomes" id="UP000799439"/>
    </source>
</evidence>
<dbReference type="EMBL" id="ML996081">
    <property type="protein sequence ID" value="KAF2157153.1"/>
    <property type="molecule type" value="Genomic_DNA"/>
</dbReference>
<evidence type="ECO:0000313" key="1">
    <source>
        <dbReference type="EMBL" id="KAF2157153.1"/>
    </source>
</evidence>
<dbReference type="PANTHER" id="PTHR31285">
    <property type="entry name" value="NICOTINAMIDE MONONUCLEOTIDE ADENYLYLTRANSFERASE"/>
    <property type="match status" value="1"/>
</dbReference>
<name>A0A9P4MLB9_9PEZI</name>
<dbReference type="GO" id="GO:0016887">
    <property type="term" value="F:ATP hydrolysis activity"/>
    <property type="evidence" value="ECO:0007669"/>
    <property type="project" value="TreeGrafter"/>
</dbReference>
<organism evidence="1 2">
    <name type="scientific">Myriangium duriaei CBS 260.36</name>
    <dbReference type="NCBI Taxonomy" id="1168546"/>
    <lineage>
        <taxon>Eukaryota</taxon>
        <taxon>Fungi</taxon>
        <taxon>Dikarya</taxon>
        <taxon>Ascomycota</taxon>
        <taxon>Pezizomycotina</taxon>
        <taxon>Dothideomycetes</taxon>
        <taxon>Dothideomycetidae</taxon>
        <taxon>Myriangiales</taxon>
        <taxon>Myriangiaceae</taxon>
        <taxon>Myriangium</taxon>
    </lineage>
</organism>
<accession>A0A9P4MLB9</accession>
<dbReference type="SUPFAM" id="SSF52374">
    <property type="entry name" value="Nucleotidylyl transferase"/>
    <property type="match status" value="1"/>
</dbReference>
<dbReference type="InterPro" id="IPR014729">
    <property type="entry name" value="Rossmann-like_a/b/a_fold"/>
</dbReference>
<gene>
    <name evidence="1" type="ORF">K461DRAFT_11311</name>
</gene>
<dbReference type="GO" id="GO:0000309">
    <property type="term" value="F:nicotinamide-nucleotide adenylyltransferase activity"/>
    <property type="evidence" value="ECO:0007669"/>
    <property type="project" value="TreeGrafter"/>
</dbReference>
<dbReference type="OrthoDB" id="5591297at2759"/>